<dbReference type="AlphaFoldDB" id="A0A1U7XDK0"/>
<reference evidence="2" key="2">
    <citation type="submission" date="2025-08" db="UniProtKB">
        <authorList>
            <consortium name="RefSeq"/>
        </authorList>
    </citation>
    <scope>IDENTIFICATION</scope>
    <source>
        <tissue evidence="2">Leaf</tissue>
    </source>
</reference>
<proteinExistence type="predicted"/>
<sequence length="488" mass="57376">MWLQKWSPDFKPEEDLPIVPAWVLLPRLPFHMHDWHYVKQLLSSVRTPLALDAATIGRTRPSMAKIRVEVDLLKTLPQSVFVGQEYEDSPLKGYTQKLEYEGVPKYFKHCRKIGHYIINCRVLEKKKLKIYKKKRKRNKIKVVRIFSKSENKKGARLMKVAMENLQSCQVWKSAKNNNMKNSNRKKSAATSNIKGVRSKKVIHRLKKLININNSQYVAIFEPFVSNDKLEGYRKFLDFQHCCSNNIGQIWYFWNSYNTTTVTAISEQHITIHFQNIFGKDIYIFAVYAKGKSKDRRDLWHSFELDSMVIDTPWCVGGDFNIIMDPNKKLGGQPHRMYRSLEFQTCISNCGLIDMGYNGSNYTWCNNRRSGKKIWKRLDRIFVNDLWDQLFQRTSVSHLARTSSDHRPLLMKNLSATHQYISYFRFLNCWVNIEGFLDIVRESWSTEVSGNPIWILQSKLKALSKRLSQWSRKEIGDINDAVINWEDKL</sequence>
<evidence type="ECO:0000313" key="1">
    <source>
        <dbReference type="Proteomes" id="UP000189701"/>
    </source>
</evidence>
<dbReference type="GeneID" id="104236667"/>
<dbReference type="SUPFAM" id="SSF56219">
    <property type="entry name" value="DNase I-like"/>
    <property type="match status" value="1"/>
</dbReference>
<dbReference type="PANTHER" id="PTHR33710">
    <property type="entry name" value="BNAC02G09200D PROTEIN"/>
    <property type="match status" value="1"/>
</dbReference>
<dbReference type="KEGG" id="nsy:104236667"/>
<gene>
    <name evidence="2" type="primary">LOC104236667</name>
</gene>
<name>A0A1U7XDK0_NICSY</name>
<reference evidence="1" key="1">
    <citation type="journal article" date="2013" name="Genome Biol.">
        <title>Reference genomes and transcriptomes of Nicotiana sylvestris and Nicotiana tomentosiformis.</title>
        <authorList>
            <person name="Sierro N."/>
            <person name="Battey J.N."/>
            <person name="Ouadi S."/>
            <person name="Bovet L."/>
            <person name="Goepfert S."/>
            <person name="Bakaher N."/>
            <person name="Peitsch M.C."/>
            <person name="Ivanov N.V."/>
        </authorList>
    </citation>
    <scope>NUCLEOTIDE SEQUENCE [LARGE SCALE GENOMIC DNA]</scope>
</reference>
<keyword evidence="1" id="KW-1185">Reference proteome</keyword>
<dbReference type="RefSeq" id="XP_009788948.1">
    <property type="nucleotide sequence ID" value="XM_009790646.1"/>
</dbReference>
<dbReference type="PANTHER" id="PTHR33710:SF35">
    <property type="entry name" value="RNA-DIRECTED DNA POLYMERASE (REVERSE TRANSCRIPTASE)_ RIBONUCLEASE H"/>
    <property type="match status" value="1"/>
</dbReference>
<accession>A0A1U7XDK0</accession>
<dbReference type="eggNOG" id="KOG1075">
    <property type="taxonomic scope" value="Eukaryota"/>
</dbReference>
<organism evidence="1 2">
    <name type="scientific">Nicotiana sylvestris</name>
    <name type="common">Wood tobacco</name>
    <name type="synonym">South American tobacco</name>
    <dbReference type="NCBI Taxonomy" id="4096"/>
    <lineage>
        <taxon>Eukaryota</taxon>
        <taxon>Viridiplantae</taxon>
        <taxon>Streptophyta</taxon>
        <taxon>Embryophyta</taxon>
        <taxon>Tracheophyta</taxon>
        <taxon>Spermatophyta</taxon>
        <taxon>Magnoliopsida</taxon>
        <taxon>eudicotyledons</taxon>
        <taxon>Gunneridae</taxon>
        <taxon>Pentapetalae</taxon>
        <taxon>asterids</taxon>
        <taxon>lamiids</taxon>
        <taxon>Solanales</taxon>
        <taxon>Solanaceae</taxon>
        <taxon>Nicotianoideae</taxon>
        <taxon>Nicotianeae</taxon>
        <taxon>Nicotiana</taxon>
    </lineage>
</organism>
<protein>
    <submittedName>
        <fullName evidence="2">Uncharacterized protein LOC104236667</fullName>
    </submittedName>
</protein>
<dbReference type="InterPro" id="IPR036691">
    <property type="entry name" value="Endo/exonu/phosph_ase_sf"/>
</dbReference>
<dbReference type="Gene3D" id="3.60.10.10">
    <property type="entry name" value="Endonuclease/exonuclease/phosphatase"/>
    <property type="match status" value="1"/>
</dbReference>
<evidence type="ECO:0000313" key="2">
    <source>
        <dbReference type="RefSeq" id="XP_009788948.1"/>
    </source>
</evidence>
<dbReference type="Proteomes" id="UP000189701">
    <property type="component" value="Unplaced"/>
</dbReference>